<sequence>MILNCPSMAAGVVVPNFLLPTSYCHPAYLDPPDRTWCEEESCPLRRMFSQELFLFGCCAAPCPRSASPSPSP</sequence>
<reference evidence="1" key="2">
    <citation type="journal article" date="2015" name="Data Brief">
        <title>Shoot transcriptome of the giant reed, Arundo donax.</title>
        <authorList>
            <person name="Barrero R.A."/>
            <person name="Guerrero F.D."/>
            <person name="Moolhuijzen P."/>
            <person name="Goolsby J.A."/>
            <person name="Tidwell J."/>
            <person name="Bellgard S.E."/>
            <person name="Bellgard M.I."/>
        </authorList>
    </citation>
    <scope>NUCLEOTIDE SEQUENCE</scope>
    <source>
        <tissue evidence="1">Shoot tissue taken approximately 20 cm above the soil surface</tissue>
    </source>
</reference>
<protein>
    <submittedName>
        <fullName evidence="1">Uncharacterized protein</fullName>
    </submittedName>
</protein>
<dbReference type="EMBL" id="GBRH01237240">
    <property type="protein sequence ID" value="JAD60655.1"/>
    <property type="molecule type" value="Transcribed_RNA"/>
</dbReference>
<reference evidence="1" key="1">
    <citation type="submission" date="2014-09" db="EMBL/GenBank/DDBJ databases">
        <authorList>
            <person name="Magalhaes I.L.F."/>
            <person name="Oliveira U."/>
            <person name="Santos F.R."/>
            <person name="Vidigal T.H.D.A."/>
            <person name="Brescovit A.D."/>
            <person name="Santos A.J."/>
        </authorList>
    </citation>
    <scope>NUCLEOTIDE SEQUENCE</scope>
    <source>
        <tissue evidence="1">Shoot tissue taken approximately 20 cm above the soil surface</tissue>
    </source>
</reference>
<accession>A0A0A9BHI1</accession>
<evidence type="ECO:0000313" key="1">
    <source>
        <dbReference type="EMBL" id="JAD60655.1"/>
    </source>
</evidence>
<proteinExistence type="predicted"/>
<name>A0A0A9BHI1_ARUDO</name>
<dbReference type="AlphaFoldDB" id="A0A0A9BHI1"/>
<organism evidence="1">
    <name type="scientific">Arundo donax</name>
    <name type="common">Giant reed</name>
    <name type="synonym">Donax arundinaceus</name>
    <dbReference type="NCBI Taxonomy" id="35708"/>
    <lineage>
        <taxon>Eukaryota</taxon>
        <taxon>Viridiplantae</taxon>
        <taxon>Streptophyta</taxon>
        <taxon>Embryophyta</taxon>
        <taxon>Tracheophyta</taxon>
        <taxon>Spermatophyta</taxon>
        <taxon>Magnoliopsida</taxon>
        <taxon>Liliopsida</taxon>
        <taxon>Poales</taxon>
        <taxon>Poaceae</taxon>
        <taxon>PACMAD clade</taxon>
        <taxon>Arundinoideae</taxon>
        <taxon>Arundineae</taxon>
        <taxon>Arundo</taxon>
    </lineage>
</organism>